<evidence type="ECO:0000256" key="1">
    <source>
        <dbReference type="ARBA" id="ARBA00022737"/>
    </source>
</evidence>
<name>A0A9W8NRT4_9AGAR</name>
<evidence type="ECO:0000256" key="4">
    <source>
        <dbReference type="SAM" id="MobiDB-lite"/>
    </source>
</evidence>
<feature type="region of interest" description="Disordered" evidence="4">
    <location>
        <begin position="235"/>
        <end position="540"/>
    </location>
</feature>
<dbReference type="PRINTS" id="PR01415">
    <property type="entry name" value="ANKYRIN"/>
</dbReference>
<feature type="repeat" description="ANK" evidence="3">
    <location>
        <begin position="126"/>
        <end position="158"/>
    </location>
</feature>
<dbReference type="AlphaFoldDB" id="A0A9W8NRT4"/>
<reference evidence="5 7" key="3">
    <citation type="journal article" date="2023" name="Proc. Natl. Acad. Sci. U.S.A.">
        <title>A global phylogenomic analysis of the shiitake genus Lentinula.</title>
        <authorList>
            <person name="Sierra-Patev S."/>
            <person name="Min B."/>
            <person name="Naranjo-Ortiz M."/>
            <person name="Looney B."/>
            <person name="Konkel Z."/>
            <person name="Slot J.C."/>
            <person name="Sakamoto Y."/>
            <person name="Steenwyk J.L."/>
            <person name="Rokas A."/>
            <person name="Carro J."/>
            <person name="Camarero S."/>
            <person name="Ferreira P."/>
            <person name="Molpeceres G."/>
            <person name="Ruiz-Duenas F.J."/>
            <person name="Serrano A."/>
            <person name="Henrissat B."/>
            <person name="Drula E."/>
            <person name="Hughes K.W."/>
            <person name="Mata J.L."/>
            <person name="Ishikawa N.K."/>
            <person name="Vargas-Isla R."/>
            <person name="Ushijima S."/>
            <person name="Smith C.A."/>
            <person name="Donoghue J."/>
            <person name="Ahrendt S."/>
            <person name="Andreopoulos W."/>
            <person name="He G."/>
            <person name="LaButti K."/>
            <person name="Lipzen A."/>
            <person name="Ng V."/>
            <person name="Riley R."/>
            <person name="Sandor L."/>
            <person name="Barry K."/>
            <person name="Martinez A.T."/>
            <person name="Xiao Y."/>
            <person name="Gibbons J.G."/>
            <person name="Terashima K."/>
            <person name="Grigoriev I.V."/>
            <person name="Hibbett D."/>
        </authorList>
    </citation>
    <scope>NUCLEOTIDE SEQUENCE [LARGE SCALE GENOMIC DNA]</scope>
    <source>
        <strain evidence="5 7">TFB7810</strain>
    </source>
</reference>
<feature type="repeat" description="ANK" evidence="3">
    <location>
        <begin position="159"/>
        <end position="191"/>
    </location>
</feature>
<dbReference type="SUPFAM" id="SSF48403">
    <property type="entry name" value="Ankyrin repeat"/>
    <property type="match status" value="1"/>
</dbReference>
<dbReference type="PROSITE" id="PS50088">
    <property type="entry name" value="ANK_REPEAT"/>
    <property type="match status" value="2"/>
</dbReference>
<proteinExistence type="predicted"/>
<comment type="caution">
    <text evidence="5">The sequence shown here is derived from an EMBL/GenBank/DDBJ whole genome shotgun (WGS) entry which is preliminary data.</text>
</comment>
<gene>
    <name evidence="5" type="ORF">DFH05DRAFT_515841</name>
    <name evidence="6" type="ORF">F5890DRAFT_1400494</name>
</gene>
<dbReference type="PROSITE" id="PS50297">
    <property type="entry name" value="ANK_REP_REGION"/>
    <property type="match status" value="2"/>
</dbReference>
<evidence type="ECO:0000256" key="2">
    <source>
        <dbReference type="ARBA" id="ARBA00023043"/>
    </source>
</evidence>
<feature type="compositionally biased region" description="Low complexity" evidence="4">
    <location>
        <begin position="260"/>
        <end position="278"/>
    </location>
</feature>
<keyword evidence="2 3" id="KW-0040">ANK repeat</keyword>
<feature type="compositionally biased region" description="Low complexity" evidence="4">
    <location>
        <begin position="436"/>
        <end position="461"/>
    </location>
</feature>
<feature type="compositionally biased region" description="Polar residues" evidence="4">
    <location>
        <begin position="366"/>
        <end position="405"/>
    </location>
</feature>
<evidence type="ECO:0000313" key="7">
    <source>
        <dbReference type="Proteomes" id="UP001142393"/>
    </source>
</evidence>
<accession>A0AA38UYE6</accession>
<protein>
    <submittedName>
        <fullName evidence="5">Ankyrin repeat-containing domain protein</fullName>
    </submittedName>
</protein>
<dbReference type="InterPro" id="IPR002110">
    <property type="entry name" value="Ankyrin_rpt"/>
</dbReference>
<accession>A0A9W8NRT4</accession>
<feature type="compositionally biased region" description="Polar residues" evidence="4">
    <location>
        <begin position="319"/>
        <end position="329"/>
    </location>
</feature>
<feature type="compositionally biased region" description="Low complexity" evidence="4">
    <location>
        <begin position="288"/>
        <end position="308"/>
    </location>
</feature>
<dbReference type="SMART" id="SM00248">
    <property type="entry name" value="ANK"/>
    <property type="match status" value="3"/>
</dbReference>
<evidence type="ECO:0000313" key="5">
    <source>
        <dbReference type="EMBL" id="KAJ3739487.1"/>
    </source>
</evidence>
<dbReference type="EMBL" id="JANVFU010000018">
    <property type="protein sequence ID" value="KAJ3739487.1"/>
    <property type="molecule type" value="Genomic_DNA"/>
</dbReference>
<dbReference type="PANTHER" id="PTHR24171:SF10">
    <property type="entry name" value="ANKYRIN REPEAT DOMAIN-CONTAINING PROTEIN 29-LIKE"/>
    <property type="match status" value="1"/>
</dbReference>
<keyword evidence="7" id="KW-1185">Reference proteome</keyword>
<organism evidence="5 7">
    <name type="scientific">Lentinula detonsa</name>
    <dbReference type="NCBI Taxonomy" id="2804962"/>
    <lineage>
        <taxon>Eukaryota</taxon>
        <taxon>Fungi</taxon>
        <taxon>Dikarya</taxon>
        <taxon>Basidiomycota</taxon>
        <taxon>Agaricomycotina</taxon>
        <taxon>Agaricomycetes</taxon>
        <taxon>Agaricomycetidae</taxon>
        <taxon>Agaricales</taxon>
        <taxon>Marasmiineae</taxon>
        <taxon>Omphalotaceae</taxon>
        <taxon>Lentinula</taxon>
    </lineage>
</organism>
<reference evidence="6" key="2">
    <citation type="submission" date="2022-08" db="EMBL/GenBank/DDBJ databases">
        <authorList>
            <consortium name="DOE Joint Genome Institute"/>
            <person name="Min B."/>
            <person name="Riley R."/>
            <person name="Sierra-Patev S."/>
            <person name="Naranjo-Ortiz M."/>
            <person name="Looney B."/>
            <person name="Konkel Z."/>
            <person name="Slot J.C."/>
            <person name="Sakamoto Y."/>
            <person name="Steenwyk J.L."/>
            <person name="Rokas A."/>
            <person name="Carro J."/>
            <person name="Camarero S."/>
            <person name="Ferreira P."/>
            <person name="Molpeceres G."/>
            <person name="Ruiz-Duenas F.J."/>
            <person name="Serrano A."/>
            <person name="Henrissat B."/>
            <person name="Drula E."/>
            <person name="Hughes K.W."/>
            <person name="Mata J.L."/>
            <person name="Ishikawa N.K."/>
            <person name="Vargas-Isla R."/>
            <person name="Ushijima S."/>
            <person name="Smith C.A."/>
            <person name="Ahrendt S."/>
            <person name="Andreopoulos W."/>
            <person name="He G."/>
            <person name="Labutti K."/>
            <person name="Lipzen A."/>
            <person name="Ng V."/>
            <person name="Sandor L."/>
            <person name="Barry K."/>
            <person name="Martinez A.T."/>
            <person name="Xiao Y."/>
            <person name="Gibbons J.G."/>
            <person name="Terashima K."/>
            <person name="Hibbett D.S."/>
            <person name="Grigoriev I.V."/>
        </authorList>
    </citation>
    <scope>NUCLEOTIDE SEQUENCE</scope>
    <source>
        <strain evidence="6">TFB7829</strain>
    </source>
</reference>
<reference evidence="5" key="1">
    <citation type="submission" date="2022-08" db="EMBL/GenBank/DDBJ databases">
        <authorList>
            <consortium name="DOE Joint Genome Institute"/>
            <person name="Min B."/>
            <person name="Sierra-Patev S."/>
            <person name="Naranjo-Ortiz M."/>
            <person name="Looney B."/>
            <person name="Konkel Z."/>
            <person name="Slot J.C."/>
            <person name="Sakamoto Y."/>
            <person name="Steenwyk J.L."/>
            <person name="Rokas A."/>
            <person name="Carro J."/>
            <person name="Camarero S."/>
            <person name="Ferreira P."/>
            <person name="Molpeceres G."/>
            <person name="Ruiz-duenas F.J."/>
            <person name="Serrano A."/>
            <person name="Henrissat B."/>
            <person name="Drula E."/>
            <person name="Hughes K.W."/>
            <person name="Mata J.L."/>
            <person name="Ishikawa N.K."/>
            <person name="Vargas-Isla R."/>
            <person name="Ushijima S."/>
            <person name="Smith C.A."/>
            <person name="Ahrendt S."/>
            <person name="Andreopoulos W."/>
            <person name="He G."/>
            <person name="LaButti K."/>
            <person name="Lipzen A."/>
            <person name="Ng V."/>
            <person name="Riley R."/>
            <person name="Sandor L."/>
            <person name="Barry K."/>
            <person name="Martinez A.T."/>
            <person name="Xiao Y."/>
            <person name="Gibbons J.G."/>
            <person name="Terashima K."/>
            <person name="Hibbett D.S."/>
            <person name="Grigoriev I.V."/>
        </authorList>
    </citation>
    <scope>NUCLEOTIDE SEQUENCE</scope>
    <source>
        <strain evidence="5">TFB7810</strain>
    </source>
</reference>
<dbReference type="Proteomes" id="UP001142393">
    <property type="component" value="Unassembled WGS sequence"/>
</dbReference>
<dbReference type="InterPro" id="IPR036770">
    <property type="entry name" value="Ankyrin_rpt-contain_sf"/>
</dbReference>
<keyword evidence="1" id="KW-0677">Repeat</keyword>
<dbReference type="PANTHER" id="PTHR24171">
    <property type="entry name" value="ANKYRIN REPEAT DOMAIN-CONTAINING PROTEIN 39-RELATED"/>
    <property type="match status" value="1"/>
</dbReference>
<evidence type="ECO:0000256" key="3">
    <source>
        <dbReference type="PROSITE-ProRule" id="PRU00023"/>
    </source>
</evidence>
<feature type="compositionally biased region" description="Basic and acidic residues" evidence="4">
    <location>
        <begin position="347"/>
        <end position="365"/>
    </location>
</feature>
<evidence type="ECO:0000313" key="6">
    <source>
        <dbReference type="EMBL" id="KAJ3989666.1"/>
    </source>
</evidence>
<dbReference type="Gene3D" id="1.25.40.20">
    <property type="entry name" value="Ankyrin repeat-containing domain"/>
    <property type="match status" value="2"/>
</dbReference>
<dbReference type="Pfam" id="PF12796">
    <property type="entry name" value="Ank_2"/>
    <property type="match status" value="1"/>
</dbReference>
<dbReference type="Proteomes" id="UP001163850">
    <property type="component" value="Unassembled WGS sequence"/>
</dbReference>
<sequence>MAEKDPTARLRRAVIENNLFLVKRLVQRTDQRNPDPNHQRYTSLAWAAVQGNEETFEFLLQNGHDDYECSRDVENNTILMLLADQRGVLGDPYTLSSNVDIHRAALRMATLYYERYPKTLDWTNIHGKTPLHAAALKGNEELVRMLCDLGADFNLTDNRGNTPLHYASAWGHIPIVQLLIERGCQYSARNDEGFTASDYAYSFSTRETLQDAARLQFELNKKSRRAIFAQAAHRGGEQMGIVPPNIHSESSRIRDIRSPTQRMRSGSGTSRTTNTSDSGEYENGLAAPHSHSSLSTSSPSSQPSASSHSHYHPPPTLGHSASTSTTFPGQLNPPANPSSALSQLASRVRERDADAMEKYIRRNRSESSSTDNKSMNGSYSSAGPSANGDNITSLGVFPSSGSTTPKRLRPSISASHLRSAEPPLSPTPEQPEIRTRSGTGPSSSRPSPRPLPTLTRSSSTSNSPQSLGNQGHVHEEPGSFTGPPSQYAQFPEPPLPPEDSSTPTAGRRMGFHSLAKPLPGLDTLTAGHRRGMSAASFRGS</sequence>
<dbReference type="EMBL" id="MU801896">
    <property type="protein sequence ID" value="KAJ3989666.1"/>
    <property type="molecule type" value="Genomic_DNA"/>
</dbReference>